<feature type="domain" description="Carbohydrate kinase PfkB" evidence="3">
    <location>
        <begin position="6"/>
        <end position="294"/>
    </location>
</feature>
<dbReference type="CDD" id="cd01166">
    <property type="entry name" value="KdgK"/>
    <property type="match status" value="1"/>
</dbReference>
<dbReference type="RefSeq" id="WP_188504824.1">
    <property type="nucleotide sequence ID" value="NZ_BMER01000001.1"/>
</dbReference>
<protein>
    <submittedName>
        <fullName evidence="4">Ribokinase</fullName>
    </submittedName>
</protein>
<evidence type="ECO:0000256" key="2">
    <source>
        <dbReference type="ARBA" id="ARBA00022777"/>
    </source>
</evidence>
<dbReference type="GO" id="GO:0016301">
    <property type="term" value="F:kinase activity"/>
    <property type="evidence" value="ECO:0007669"/>
    <property type="project" value="UniProtKB-KW"/>
</dbReference>
<evidence type="ECO:0000259" key="3">
    <source>
        <dbReference type="Pfam" id="PF00294"/>
    </source>
</evidence>
<dbReference type="PANTHER" id="PTHR10584:SF166">
    <property type="entry name" value="RIBOKINASE"/>
    <property type="match status" value="1"/>
</dbReference>
<dbReference type="Gene3D" id="3.40.1190.20">
    <property type="match status" value="1"/>
</dbReference>
<reference evidence="4" key="2">
    <citation type="submission" date="2020-09" db="EMBL/GenBank/DDBJ databases">
        <authorList>
            <person name="Sun Q."/>
            <person name="Zhou Y."/>
        </authorList>
    </citation>
    <scope>NUCLEOTIDE SEQUENCE</scope>
    <source>
        <strain evidence="4">CGMCC 1.12195</strain>
    </source>
</reference>
<dbReference type="AlphaFoldDB" id="A0A917HHW2"/>
<sequence length="316" mass="34125">MENQFDVIVVGELNADLILNHISTFPQIGKEVLAQDMQVALGSSSAIFASNLSTLGAKVLFKGVTGCDMLGDFVVSELAKRGVDTAAIVRNEQTKTGATVAMNFENDRAMVTYPGAMEQYGAEDIDSDLLRRAKHLHISSVFLQPALKRNLLTLLDQAKSENLTTSLDTQWDPAEKWELDLAALLPLVDVFLPNEAEIKWLTNQPTVESALQHIGGYSNTVVVKLGTRGSVSCHNAVQTHVPPFLNSEVVDAIGAGDSFNAGFIYRYLSGATISDCQRFGNLIGAISTTAPGGTGAFTSRSAVMKKAKDYFNYTEK</sequence>
<keyword evidence="2" id="KW-0418">Kinase</keyword>
<reference evidence="4" key="1">
    <citation type="journal article" date="2014" name="Int. J. Syst. Evol. Microbiol.">
        <title>Complete genome sequence of Corynebacterium casei LMG S-19264T (=DSM 44701T), isolated from a smear-ripened cheese.</title>
        <authorList>
            <consortium name="US DOE Joint Genome Institute (JGI-PGF)"/>
            <person name="Walter F."/>
            <person name="Albersmeier A."/>
            <person name="Kalinowski J."/>
            <person name="Ruckert C."/>
        </authorList>
    </citation>
    <scope>NUCLEOTIDE SEQUENCE</scope>
    <source>
        <strain evidence="4">CGMCC 1.12195</strain>
    </source>
</reference>
<dbReference type="InterPro" id="IPR029056">
    <property type="entry name" value="Ribokinase-like"/>
</dbReference>
<dbReference type="Proteomes" id="UP000660862">
    <property type="component" value="Unassembled WGS sequence"/>
</dbReference>
<dbReference type="InterPro" id="IPR011611">
    <property type="entry name" value="PfkB_dom"/>
</dbReference>
<dbReference type="SUPFAM" id="SSF53613">
    <property type="entry name" value="Ribokinase-like"/>
    <property type="match status" value="1"/>
</dbReference>
<keyword evidence="5" id="KW-1185">Reference proteome</keyword>
<name>A0A917HHW2_9SPHI</name>
<keyword evidence="1" id="KW-0808">Transferase</keyword>
<dbReference type="EMBL" id="BMER01000001">
    <property type="protein sequence ID" value="GGG79847.1"/>
    <property type="molecule type" value="Genomic_DNA"/>
</dbReference>
<proteinExistence type="predicted"/>
<evidence type="ECO:0000313" key="4">
    <source>
        <dbReference type="EMBL" id="GGG79847.1"/>
    </source>
</evidence>
<gene>
    <name evidence="4" type="ORF">GCM10007415_10190</name>
</gene>
<dbReference type="Pfam" id="PF00294">
    <property type="entry name" value="PfkB"/>
    <property type="match status" value="1"/>
</dbReference>
<evidence type="ECO:0000313" key="5">
    <source>
        <dbReference type="Proteomes" id="UP000660862"/>
    </source>
</evidence>
<organism evidence="4 5">
    <name type="scientific">Parapedobacter pyrenivorans</name>
    <dbReference type="NCBI Taxonomy" id="1305674"/>
    <lineage>
        <taxon>Bacteria</taxon>
        <taxon>Pseudomonadati</taxon>
        <taxon>Bacteroidota</taxon>
        <taxon>Sphingobacteriia</taxon>
        <taxon>Sphingobacteriales</taxon>
        <taxon>Sphingobacteriaceae</taxon>
        <taxon>Parapedobacter</taxon>
    </lineage>
</organism>
<dbReference type="PANTHER" id="PTHR10584">
    <property type="entry name" value="SUGAR KINASE"/>
    <property type="match status" value="1"/>
</dbReference>
<evidence type="ECO:0000256" key="1">
    <source>
        <dbReference type="ARBA" id="ARBA00022679"/>
    </source>
</evidence>
<accession>A0A917HHW2</accession>
<comment type="caution">
    <text evidence="4">The sequence shown here is derived from an EMBL/GenBank/DDBJ whole genome shotgun (WGS) entry which is preliminary data.</text>
</comment>